<keyword evidence="1" id="KW-0479">Metal-binding</keyword>
<dbReference type="InterPro" id="IPR001590">
    <property type="entry name" value="Peptidase_M12B"/>
</dbReference>
<comment type="caution">
    <text evidence="5">The sequence shown here is derived from an EMBL/GenBank/DDBJ whole genome shotgun (WGS) entry which is preliminary data.</text>
</comment>
<gene>
    <name evidence="5" type="ORF">C2E20_2249</name>
</gene>
<keyword evidence="6" id="KW-1185">Reference proteome</keyword>
<dbReference type="EMBL" id="LHPF02000004">
    <property type="protein sequence ID" value="PSC74601.1"/>
    <property type="molecule type" value="Genomic_DNA"/>
</dbReference>
<dbReference type="SUPFAM" id="SSF55486">
    <property type="entry name" value="Metalloproteases ('zincins'), catalytic domain"/>
    <property type="match status" value="1"/>
</dbReference>
<dbReference type="Gene3D" id="3.40.390.10">
    <property type="entry name" value="Collagenase (Catalytic Domain)"/>
    <property type="match status" value="1"/>
</dbReference>
<feature type="domain" description="Peptidase M12B" evidence="4">
    <location>
        <begin position="830"/>
        <end position="1016"/>
    </location>
</feature>
<keyword evidence="3" id="KW-0472">Membrane</keyword>
<accession>A0A2P6VKG9</accession>
<feature type="binding site" evidence="1">
    <location>
        <position position="988"/>
    </location>
    <ligand>
        <name>Zn(2+)</name>
        <dbReference type="ChEBI" id="CHEBI:29105"/>
        <note>catalytic</note>
    </ligand>
</feature>
<comment type="caution">
    <text evidence="1">Lacks conserved residue(s) required for the propagation of feature annotation.</text>
</comment>
<feature type="compositionally biased region" description="Pro residues" evidence="2">
    <location>
        <begin position="1080"/>
        <end position="1095"/>
    </location>
</feature>
<dbReference type="GO" id="GO:0006508">
    <property type="term" value="P:proteolysis"/>
    <property type="evidence" value="ECO:0007669"/>
    <property type="project" value="UniProtKB-KW"/>
</dbReference>
<organism evidence="5 6">
    <name type="scientific">Micractinium conductrix</name>
    <dbReference type="NCBI Taxonomy" id="554055"/>
    <lineage>
        <taxon>Eukaryota</taxon>
        <taxon>Viridiplantae</taxon>
        <taxon>Chlorophyta</taxon>
        <taxon>core chlorophytes</taxon>
        <taxon>Trebouxiophyceae</taxon>
        <taxon>Chlorellales</taxon>
        <taxon>Chlorellaceae</taxon>
        <taxon>Chlorella clade</taxon>
        <taxon>Micractinium</taxon>
    </lineage>
</organism>
<dbReference type="Pfam" id="PF13688">
    <property type="entry name" value="Reprolysin_5"/>
    <property type="match status" value="1"/>
</dbReference>
<keyword evidence="5" id="KW-0482">Metalloprotease</keyword>
<evidence type="ECO:0000256" key="1">
    <source>
        <dbReference type="PROSITE-ProRule" id="PRU00276"/>
    </source>
</evidence>
<feature type="transmembrane region" description="Helical" evidence="3">
    <location>
        <begin position="469"/>
        <end position="493"/>
    </location>
</feature>
<sequence length="1247" mass="131511">MSRRTGTTESGSQVAGEEGFRGPYDRPSVTDTAQRRDAGGGGGVAGAAGGVMPQAMGGLTGSEPGGFGSIAGLGGSAGGGAMGDTDAPSFANRAHATCLAADADTGYASGLGNTGAQGAGGSAETAHLATGGKAGMYSPEEHVDPHKTGAAAIMVLTEQLQPYIPSCSDHAPSDFALGWNDRGQYFNVSNAGEYVYEEVVPSLIPGIVFGLLALVGFLTFTIWMWVGFCITCCKCCTCCQCCFWAPRKAPKDAAEAREQFIEQKEVSSAVPELEAKQGKRGWLTWHNAFWAFFGLLALAVTGIAAWGLAESIVSTDSTASDFWQLVDDVQLRVEQTIGALEAVQTQAETLNNSSALTLASSEPSVTLALRQVGLPADAAKTVAGILGKIPVGIDAAASGVQTAVDFLSESINDTIANIEDRFKPPTLALENKWRFIPIAVLFGVLMVLAPATALAVWSMRYVKTTAFLVAWLWLAVALLMLLGTGLLNGVYVVSDDACLYAESFAIAYARSKVPSSRWGDLAVRAIKYYVGDESLPLPLPNLTPEQTANLGFLAFLPSASQLPVAEMYRVVQGIGSEAPKLAALANNATLNAAVAAQAGQPVADALSAVGNAIEPLGEAVRNVTAVANRDFTAPLYRDFKEYLCCTLAFDAHDMWVAWTVAGGLGFGLALLASIRIIKKSLHLRKERKRAHADALPGGAVLWQQPPGQAHGEPTAYDAPEQYKGMEDAKDGGLHGATVAQARAVGKDGNTRGMALIGAQAHSLGKPRGGGALRSRRVTRAEGAAAAAAARARHPLAGGDLGGRPLPAGHEPAANVSAPGRRLQQFVRNQRLVTTIAVDTDFEMYQLFYDTAALTEYIGDLLGYADLVFSREVGVDVQLGYLSIYTTSADPFPNSATTSPLTLLNAVIKRWGASAALRAVPRSTVIYLSPKTQGGISYSGTNSLCGWYDDKKGGNSYAFAGLLRGNFMWNENQASNATAFVWDAAVVMHELGHNFNAPHTHDACNLGGVADPVDRCVPGQGGGTIMSYCHLVDGYKFANQAATFGKGHNCGVKPERIPAAMKKYAQQRAAQHPACFGVNMPSPPPAARSPPSPPPQRGSVANPVDIPGFTFPYTSKASALWFTEQKLPMERDCAAWYNSGTPYPSQIFRWYSGLATGSIVVDTCSSPLDVWISAVSKASLGGTAWRCEGAQHNAGSGCGANTLAVKMLVPVEAKRYYYFIVRLVDQEPAGFVRPFSKLRITAPNLKLP</sequence>
<feature type="compositionally biased region" description="Polar residues" evidence="2">
    <location>
        <begin position="1"/>
        <end position="13"/>
    </location>
</feature>
<reference evidence="5 6" key="1">
    <citation type="journal article" date="2018" name="Plant J.">
        <title>Genome sequences of Chlorella sorokiniana UTEX 1602 and Micractinium conductrix SAG 241.80: implications to maltose excretion by a green alga.</title>
        <authorList>
            <person name="Arriola M.B."/>
            <person name="Velmurugan N."/>
            <person name="Zhang Y."/>
            <person name="Plunkett M.H."/>
            <person name="Hondzo H."/>
            <person name="Barney B.M."/>
        </authorList>
    </citation>
    <scope>NUCLEOTIDE SEQUENCE [LARGE SCALE GENOMIC DNA]</scope>
    <source>
        <strain evidence="5 6">SAG 241.80</strain>
    </source>
</reference>
<feature type="transmembrane region" description="Helical" evidence="3">
    <location>
        <begin position="288"/>
        <end position="309"/>
    </location>
</feature>
<evidence type="ECO:0000259" key="4">
    <source>
        <dbReference type="PROSITE" id="PS50215"/>
    </source>
</evidence>
<feature type="region of interest" description="Disordered" evidence="2">
    <location>
        <begin position="1"/>
        <end position="46"/>
    </location>
</feature>
<feature type="region of interest" description="Disordered" evidence="2">
    <location>
        <begin position="1079"/>
        <end position="1100"/>
    </location>
</feature>
<name>A0A2P6VKG9_9CHLO</name>
<feature type="transmembrane region" description="Helical" evidence="3">
    <location>
        <begin position="203"/>
        <end position="226"/>
    </location>
</feature>
<dbReference type="GO" id="GO:0004222">
    <property type="term" value="F:metalloendopeptidase activity"/>
    <property type="evidence" value="ECO:0007669"/>
    <property type="project" value="InterPro"/>
</dbReference>
<dbReference type="GO" id="GO:0046872">
    <property type="term" value="F:metal ion binding"/>
    <property type="evidence" value="ECO:0007669"/>
    <property type="project" value="UniProtKB-KW"/>
</dbReference>
<dbReference type="PROSITE" id="PS50215">
    <property type="entry name" value="ADAM_MEPRO"/>
    <property type="match status" value="1"/>
</dbReference>
<dbReference type="Proteomes" id="UP000239649">
    <property type="component" value="Unassembled WGS sequence"/>
</dbReference>
<evidence type="ECO:0000313" key="6">
    <source>
        <dbReference type="Proteomes" id="UP000239649"/>
    </source>
</evidence>
<feature type="active site" evidence="1">
    <location>
        <position position="989"/>
    </location>
</feature>
<keyword evidence="5" id="KW-0378">Hydrolase</keyword>
<dbReference type="STRING" id="554055.A0A2P6VKG9"/>
<feature type="transmembrane region" description="Helical" evidence="3">
    <location>
        <begin position="655"/>
        <end position="677"/>
    </location>
</feature>
<evidence type="ECO:0000256" key="3">
    <source>
        <dbReference type="SAM" id="Phobius"/>
    </source>
</evidence>
<keyword evidence="1" id="KW-0862">Zinc</keyword>
<proteinExistence type="predicted"/>
<dbReference type="AlphaFoldDB" id="A0A2P6VKG9"/>
<keyword evidence="3" id="KW-1133">Transmembrane helix</keyword>
<dbReference type="OrthoDB" id="515660at2759"/>
<protein>
    <submittedName>
        <fullName evidence="5">Zinc metalloprotease</fullName>
    </submittedName>
</protein>
<feature type="binding site" evidence="1">
    <location>
        <position position="992"/>
    </location>
    <ligand>
        <name>Zn(2+)</name>
        <dbReference type="ChEBI" id="CHEBI:29105"/>
        <note>catalytic</note>
    </ligand>
</feature>
<keyword evidence="5" id="KW-0645">Protease</keyword>
<evidence type="ECO:0000256" key="2">
    <source>
        <dbReference type="SAM" id="MobiDB-lite"/>
    </source>
</evidence>
<feature type="transmembrane region" description="Helical" evidence="3">
    <location>
        <begin position="435"/>
        <end position="457"/>
    </location>
</feature>
<dbReference type="InterPro" id="IPR024079">
    <property type="entry name" value="MetalloPept_cat_dom_sf"/>
</dbReference>
<keyword evidence="3" id="KW-0812">Transmembrane</keyword>
<evidence type="ECO:0000313" key="5">
    <source>
        <dbReference type="EMBL" id="PSC74601.1"/>
    </source>
</evidence>
<feature type="binding site" evidence="1">
    <location>
        <position position="998"/>
    </location>
    <ligand>
        <name>Zn(2+)</name>
        <dbReference type="ChEBI" id="CHEBI:29105"/>
        <note>catalytic</note>
    </ligand>
</feature>